<comment type="caution">
    <text evidence="1">The sequence shown here is derived from an EMBL/GenBank/DDBJ whole genome shotgun (WGS) entry which is preliminary data.</text>
</comment>
<proteinExistence type="predicted"/>
<dbReference type="Pfam" id="PF14223">
    <property type="entry name" value="Retrotran_gag_2"/>
    <property type="match status" value="1"/>
</dbReference>
<dbReference type="OrthoDB" id="1434153at2759"/>
<evidence type="ECO:0000313" key="1">
    <source>
        <dbReference type="EMBL" id="PON46508.1"/>
    </source>
</evidence>
<dbReference type="AlphaFoldDB" id="A0A2P5BCL2"/>
<sequence length="104" mass="12354">MKKSNENRLYLKKRLFLLYVETGYTFNQLIVDLLNLDETFKDEDKEMLLIRSLSNELNHICITLLHEKEKLSFDEVSAALYNHEIQKKNQNENRDVPVEALIAR</sequence>
<protein>
    <submittedName>
        <fullName evidence="1">Uncharacterized protein</fullName>
    </submittedName>
</protein>
<dbReference type="EMBL" id="JXTB01000310">
    <property type="protein sequence ID" value="PON46508.1"/>
    <property type="molecule type" value="Genomic_DNA"/>
</dbReference>
<evidence type="ECO:0000313" key="2">
    <source>
        <dbReference type="Proteomes" id="UP000237105"/>
    </source>
</evidence>
<keyword evidence="2" id="KW-1185">Reference proteome</keyword>
<name>A0A2P5BCL2_PARAD</name>
<reference evidence="2" key="1">
    <citation type="submission" date="2016-06" db="EMBL/GenBank/DDBJ databases">
        <title>Parallel loss of symbiosis genes in relatives of nitrogen-fixing non-legume Parasponia.</title>
        <authorList>
            <person name="Van Velzen R."/>
            <person name="Holmer R."/>
            <person name="Bu F."/>
            <person name="Rutten L."/>
            <person name="Van Zeijl A."/>
            <person name="Liu W."/>
            <person name="Santuari L."/>
            <person name="Cao Q."/>
            <person name="Sharma T."/>
            <person name="Shen D."/>
            <person name="Roswanjaya Y."/>
            <person name="Wardhani T."/>
            <person name="Kalhor M.S."/>
            <person name="Jansen J."/>
            <person name="Van den Hoogen J."/>
            <person name="Gungor B."/>
            <person name="Hartog M."/>
            <person name="Hontelez J."/>
            <person name="Verver J."/>
            <person name="Yang W.-C."/>
            <person name="Schijlen E."/>
            <person name="Repin R."/>
            <person name="Schilthuizen M."/>
            <person name="Schranz E."/>
            <person name="Heidstra R."/>
            <person name="Miyata K."/>
            <person name="Fedorova E."/>
            <person name="Kohlen W."/>
            <person name="Bisseling T."/>
            <person name="Smit S."/>
            <person name="Geurts R."/>
        </authorList>
    </citation>
    <scope>NUCLEOTIDE SEQUENCE [LARGE SCALE GENOMIC DNA]</scope>
    <source>
        <strain evidence="2">cv. WU1-14</strain>
    </source>
</reference>
<accession>A0A2P5BCL2</accession>
<gene>
    <name evidence="1" type="ORF">PanWU01x14_251540</name>
</gene>
<dbReference type="Proteomes" id="UP000237105">
    <property type="component" value="Unassembled WGS sequence"/>
</dbReference>
<organism evidence="1 2">
    <name type="scientific">Parasponia andersonii</name>
    <name type="common">Sponia andersonii</name>
    <dbReference type="NCBI Taxonomy" id="3476"/>
    <lineage>
        <taxon>Eukaryota</taxon>
        <taxon>Viridiplantae</taxon>
        <taxon>Streptophyta</taxon>
        <taxon>Embryophyta</taxon>
        <taxon>Tracheophyta</taxon>
        <taxon>Spermatophyta</taxon>
        <taxon>Magnoliopsida</taxon>
        <taxon>eudicotyledons</taxon>
        <taxon>Gunneridae</taxon>
        <taxon>Pentapetalae</taxon>
        <taxon>rosids</taxon>
        <taxon>fabids</taxon>
        <taxon>Rosales</taxon>
        <taxon>Cannabaceae</taxon>
        <taxon>Parasponia</taxon>
    </lineage>
</organism>